<comment type="caution">
    <text evidence="1">The sequence shown here is derived from an EMBL/GenBank/DDBJ whole genome shotgun (WGS) entry which is preliminary data.</text>
</comment>
<organism evidence="1 2">
    <name type="scientific">Arachis hypogaea</name>
    <name type="common">Peanut</name>
    <dbReference type="NCBI Taxonomy" id="3818"/>
    <lineage>
        <taxon>Eukaryota</taxon>
        <taxon>Viridiplantae</taxon>
        <taxon>Streptophyta</taxon>
        <taxon>Embryophyta</taxon>
        <taxon>Tracheophyta</taxon>
        <taxon>Spermatophyta</taxon>
        <taxon>Magnoliopsida</taxon>
        <taxon>eudicotyledons</taxon>
        <taxon>Gunneridae</taxon>
        <taxon>Pentapetalae</taxon>
        <taxon>rosids</taxon>
        <taxon>fabids</taxon>
        <taxon>Fabales</taxon>
        <taxon>Fabaceae</taxon>
        <taxon>Papilionoideae</taxon>
        <taxon>50 kb inversion clade</taxon>
        <taxon>dalbergioids sensu lato</taxon>
        <taxon>Dalbergieae</taxon>
        <taxon>Pterocarpus clade</taxon>
        <taxon>Arachis</taxon>
    </lineage>
</organism>
<name>A0A445E750_ARAHY</name>
<dbReference type="AlphaFoldDB" id="A0A445E750"/>
<accession>A0A445E750</accession>
<evidence type="ECO:0000313" key="2">
    <source>
        <dbReference type="Proteomes" id="UP000289738"/>
    </source>
</evidence>
<sequence length="66" mass="7600">MHATKYLGVKSAVPYNLRKMMQNNMEYGINFDTETTPNMTTEIDFFEQLIKDKVYNASDLTNSLAT</sequence>
<evidence type="ECO:0000313" key="1">
    <source>
        <dbReference type="EMBL" id="RYR71334.1"/>
    </source>
</evidence>
<dbReference type="Proteomes" id="UP000289738">
    <property type="component" value="Chromosome A02"/>
</dbReference>
<gene>
    <name evidence="1" type="ORF">Ahy_A02g005601</name>
</gene>
<protein>
    <submittedName>
        <fullName evidence="1">Uncharacterized protein</fullName>
    </submittedName>
</protein>
<dbReference type="STRING" id="3818.A0A445E750"/>
<reference evidence="1 2" key="1">
    <citation type="submission" date="2019-01" db="EMBL/GenBank/DDBJ databases">
        <title>Sequencing of cultivated peanut Arachis hypogaea provides insights into genome evolution and oil improvement.</title>
        <authorList>
            <person name="Chen X."/>
        </authorList>
    </citation>
    <scope>NUCLEOTIDE SEQUENCE [LARGE SCALE GENOMIC DNA]</scope>
    <source>
        <strain evidence="2">cv. Fuhuasheng</strain>
        <tissue evidence="1">Leaves</tissue>
    </source>
</reference>
<dbReference type="EMBL" id="SDMP01000002">
    <property type="protein sequence ID" value="RYR71334.1"/>
    <property type="molecule type" value="Genomic_DNA"/>
</dbReference>
<keyword evidence="2" id="KW-1185">Reference proteome</keyword>
<proteinExistence type="predicted"/>